<dbReference type="Gene3D" id="1.20.1250.20">
    <property type="entry name" value="MFS general substrate transporter like domains"/>
    <property type="match status" value="1"/>
</dbReference>
<dbReference type="SUPFAM" id="SSF103473">
    <property type="entry name" value="MFS general substrate transporter"/>
    <property type="match status" value="1"/>
</dbReference>
<keyword evidence="3 6" id="KW-0812">Transmembrane</keyword>
<sequence>MTTVIEPAVEQRVTGRKGRWIDHWEPEDPAFWRRTGRRVANRNLAFSILAENIGFSVWVLMSIVVVNLGAVGFDFGVGQTFWLLIVPNLVGAVLRLPYTFAIPRFGGRAFTTASALLLMIPCLMLAYAVTSPGTPYWFFLLTAAAMGFGGGNFSSSMANISFFFPERKKGIALGLNAAAGNLGVAVTQLVVPVVITMGTGINLAYAALMWMPLIVVAAACAWLFMDSISSARPDGVSYRNAMSNKHTWVMSILYIGTFGSFIGFSFAFPTLIGLAFGEFTSFVGLAFLGALIGAVTRPLGGWLADRAGGAAVTVAVFAGLGAASLSVLLSVAVDSFALFFGSFIVLFVLTGLGNGSTYRMIPLIFSAEARARAAGSGEDLDVALHAAKRQGGAVVGVAGAVGAFGGVLVNLSFNYSLDKAGTLTPALLVLVGFYTVCLVTTWWFYLRTRVAVGRYPSLSYARV</sequence>
<feature type="transmembrane region" description="Helical" evidence="6">
    <location>
        <begin position="110"/>
        <end position="130"/>
    </location>
</feature>
<feature type="transmembrane region" description="Helical" evidence="6">
    <location>
        <begin position="335"/>
        <end position="353"/>
    </location>
</feature>
<dbReference type="InterPro" id="IPR036259">
    <property type="entry name" value="MFS_trans_sf"/>
</dbReference>
<name>A0A238VZA8_9PSEU</name>
<feature type="transmembrane region" description="Helical" evidence="6">
    <location>
        <begin position="170"/>
        <end position="191"/>
    </location>
</feature>
<feature type="transmembrane region" description="Helical" evidence="6">
    <location>
        <begin position="44"/>
        <end position="68"/>
    </location>
</feature>
<feature type="transmembrane region" description="Helical" evidence="6">
    <location>
        <begin position="246"/>
        <end position="268"/>
    </location>
</feature>
<feature type="transmembrane region" description="Helical" evidence="6">
    <location>
        <begin position="136"/>
        <end position="158"/>
    </location>
</feature>
<comment type="subcellular location">
    <subcellularLocation>
        <location evidence="1">Membrane</location>
        <topology evidence="1">Multi-pass membrane protein</topology>
    </subcellularLocation>
</comment>
<evidence type="ECO:0000256" key="2">
    <source>
        <dbReference type="ARBA" id="ARBA00008432"/>
    </source>
</evidence>
<keyword evidence="8" id="KW-1185">Reference proteome</keyword>
<evidence type="ECO:0000313" key="8">
    <source>
        <dbReference type="Proteomes" id="UP000198348"/>
    </source>
</evidence>
<accession>A0A238VZA8</accession>
<organism evidence="7 8">
    <name type="scientific">Haloechinothrix alba</name>
    <dbReference type="NCBI Taxonomy" id="664784"/>
    <lineage>
        <taxon>Bacteria</taxon>
        <taxon>Bacillati</taxon>
        <taxon>Actinomycetota</taxon>
        <taxon>Actinomycetes</taxon>
        <taxon>Pseudonocardiales</taxon>
        <taxon>Pseudonocardiaceae</taxon>
        <taxon>Haloechinothrix</taxon>
    </lineage>
</organism>
<dbReference type="AlphaFoldDB" id="A0A238VZA8"/>
<comment type="similarity">
    <text evidence="2">Belongs to the major facilitator superfamily. Nitrate/nitrite porter (TC 2.A.1.8) family.</text>
</comment>
<dbReference type="Proteomes" id="UP000198348">
    <property type="component" value="Unassembled WGS sequence"/>
</dbReference>
<feature type="transmembrane region" description="Helical" evidence="6">
    <location>
        <begin position="80"/>
        <end position="98"/>
    </location>
</feature>
<protein>
    <submittedName>
        <fullName evidence="7">MFS transporter, NNP family, nitrate/nitrite transporter</fullName>
    </submittedName>
</protein>
<feature type="transmembrane region" description="Helical" evidence="6">
    <location>
        <begin position="307"/>
        <end position="329"/>
    </location>
</feature>
<keyword evidence="4 6" id="KW-1133">Transmembrane helix</keyword>
<dbReference type="OrthoDB" id="9771451at2"/>
<dbReference type="Pfam" id="PF07690">
    <property type="entry name" value="MFS_1"/>
    <property type="match status" value="1"/>
</dbReference>
<dbReference type="EMBL" id="FZNW01000004">
    <property type="protein sequence ID" value="SNR39497.1"/>
    <property type="molecule type" value="Genomic_DNA"/>
</dbReference>
<feature type="transmembrane region" description="Helical" evidence="6">
    <location>
        <begin position="203"/>
        <end position="225"/>
    </location>
</feature>
<reference evidence="7 8" key="1">
    <citation type="submission" date="2017-06" db="EMBL/GenBank/DDBJ databases">
        <authorList>
            <person name="Kim H.J."/>
            <person name="Triplett B.A."/>
        </authorList>
    </citation>
    <scope>NUCLEOTIDE SEQUENCE [LARGE SCALE GENOMIC DNA]</scope>
    <source>
        <strain evidence="7 8">DSM 45207</strain>
    </source>
</reference>
<feature type="transmembrane region" description="Helical" evidence="6">
    <location>
        <begin position="393"/>
        <end position="413"/>
    </location>
</feature>
<feature type="transmembrane region" description="Helical" evidence="6">
    <location>
        <begin position="274"/>
        <end position="295"/>
    </location>
</feature>
<gene>
    <name evidence="7" type="ORF">SAMN06265360_104228</name>
</gene>
<evidence type="ECO:0000256" key="3">
    <source>
        <dbReference type="ARBA" id="ARBA00022692"/>
    </source>
</evidence>
<evidence type="ECO:0000256" key="4">
    <source>
        <dbReference type="ARBA" id="ARBA00022989"/>
    </source>
</evidence>
<evidence type="ECO:0000256" key="5">
    <source>
        <dbReference type="ARBA" id="ARBA00023136"/>
    </source>
</evidence>
<dbReference type="GO" id="GO:0015112">
    <property type="term" value="F:nitrate transmembrane transporter activity"/>
    <property type="evidence" value="ECO:0007669"/>
    <property type="project" value="InterPro"/>
</dbReference>
<evidence type="ECO:0000256" key="1">
    <source>
        <dbReference type="ARBA" id="ARBA00004141"/>
    </source>
</evidence>
<feature type="transmembrane region" description="Helical" evidence="6">
    <location>
        <begin position="425"/>
        <end position="446"/>
    </location>
</feature>
<dbReference type="PANTHER" id="PTHR23515">
    <property type="entry name" value="HIGH-AFFINITY NITRATE TRANSPORTER 2.3"/>
    <property type="match status" value="1"/>
</dbReference>
<evidence type="ECO:0000313" key="7">
    <source>
        <dbReference type="EMBL" id="SNR39497.1"/>
    </source>
</evidence>
<dbReference type="RefSeq" id="WP_089300299.1">
    <property type="nucleotide sequence ID" value="NZ_FZNW01000004.1"/>
</dbReference>
<proteinExistence type="inferred from homology"/>
<dbReference type="InterPro" id="IPR011701">
    <property type="entry name" value="MFS"/>
</dbReference>
<dbReference type="GO" id="GO:0016020">
    <property type="term" value="C:membrane"/>
    <property type="evidence" value="ECO:0007669"/>
    <property type="project" value="UniProtKB-SubCell"/>
</dbReference>
<dbReference type="InterPro" id="IPR044772">
    <property type="entry name" value="NO3_transporter"/>
</dbReference>
<evidence type="ECO:0000256" key="6">
    <source>
        <dbReference type="SAM" id="Phobius"/>
    </source>
</evidence>
<keyword evidence="5 6" id="KW-0472">Membrane</keyword>